<feature type="transmembrane region" description="Helical" evidence="1">
    <location>
        <begin position="83"/>
        <end position="104"/>
    </location>
</feature>
<dbReference type="EMBL" id="OV696693">
    <property type="protein sequence ID" value="CAH1272213.1"/>
    <property type="molecule type" value="Genomic_DNA"/>
</dbReference>
<keyword evidence="1" id="KW-0812">Transmembrane</keyword>
<evidence type="ECO:0000256" key="1">
    <source>
        <dbReference type="SAM" id="Phobius"/>
    </source>
</evidence>
<dbReference type="AlphaFoldDB" id="A0A8K0EZX6"/>
<accession>A0A8K0EZX6</accession>
<evidence type="ECO:0000313" key="4">
    <source>
        <dbReference type="Proteomes" id="UP000838412"/>
    </source>
</evidence>
<gene>
    <name evidence="3" type="primary">Hypp4789</name>
    <name evidence="3" type="ORF">BLAG_LOCUS23916</name>
</gene>
<proteinExistence type="predicted"/>
<reference evidence="3" key="1">
    <citation type="submission" date="2022-01" db="EMBL/GenBank/DDBJ databases">
        <authorList>
            <person name="Braso-Vives M."/>
        </authorList>
    </citation>
    <scope>NUCLEOTIDE SEQUENCE</scope>
</reference>
<keyword evidence="4" id="KW-1185">Reference proteome</keyword>
<organism evidence="3 4">
    <name type="scientific">Branchiostoma lanceolatum</name>
    <name type="common">Common lancelet</name>
    <name type="synonym">Amphioxus lanceolatum</name>
    <dbReference type="NCBI Taxonomy" id="7740"/>
    <lineage>
        <taxon>Eukaryota</taxon>
        <taxon>Metazoa</taxon>
        <taxon>Chordata</taxon>
        <taxon>Cephalochordata</taxon>
        <taxon>Leptocardii</taxon>
        <taxon>Amphioxiformes</taxon>
        <taxon>Branchiostomatidae</taxon>
        <taxon>Branchiostoma</taxon>
    </lineage>
</organism>
<feature type="signal peptide" evidence="2">
    <location>
        <begin position="1"/>
        <end position="27"/>
    </location>
</feature>
<feature type="chain" id="PRO_5035429819" evidence="2">
    <location>
        <begin position="28"/>
        <end position="125"/>
    </location>
</feature>
<name>A0A8K0EZX6_BRALA</name>
<protein>
    <submittedName>
        <fullName evidence="3">Hypp4789 protein</fullName>
    </submittedName>
</protein>
<dbReference type="OrthoDB" id="10411543at2759"/>
<dbReference type="Proteomes" id="UP000838412">
    <property type="component" value="Chromosome 8"/>
</dbReference>
<evidence type="ECO:0000313" key="3">
    <source>
        <dbReference type="EMBL" id="CAH1272213.1"/>
    </source>
</evidence>
<sequence>MAASMHFRVFTLFFAVFVLALFAGCEGRSVELNNQDELEAELDRVRRQAVTNSGATAAPPAKGTGKNRTVLQVIFSRGYGGPFFGILAWCIIVVIAFVVAYVVYQKVIRKPEDEEARRQRLAVAY</sequence>
<keyword evidence="1" id="KW-0472">Membrane</keyword>
<evidence type="ECO:0000256" key="2">
    <source>
        <dbReference type="SAM" id="SignalP"/>
    </source>
</evidence>
<keyword evidence="2" id="KW-0732">Signal</keyword>
<keyword evidence="1" id="KW-1133">Transmembrane helix</keyword>